<evidence type="ECO:0000256" key="8">
    <source>
        <dbReference type="ARBA" id="ARBA00022884"/>
    </source>
</evidence>
<dbReference type="GO" id="GO:0016787">
    <property type="term" value="F:hydrolase activity"/>
    <property type="evidence" value="ECO:0007669"/>
    <property type="project" value="UniProtKB-KW"/>
</dbReference>
<keyword evidence="6 11" id="KW-0255">Endonuclease</keyword>
<dbReference type="GO" id="GO:0016829">
    <property type="term" value="F:lyase activity"/>
    <property type="evidence" value="ECO:0007669"/>
    <property type="project" value="UniProtKB-KW"/>
</dbReference>
<evidence type="ECO:0000256" key="2">
    <source>
        <dbReference type="ARBA" id="ARBA00010168"/>
    </source>
</evidence>
<evidence type="ECO:0000256" key="7">
    <source>
        <dbReference type="ARBA" id="ARBA00022801"/>
    </source>
</evidence>
<dbReference type="CDD" id="cd21159">
    <property type="entry name" value="XendoU"/>
    <property type="match status" value="1"/>
</dbReference>
<sequence>MREQDIDKAGPNDYKLNYGNKVSGTSDVSKNDLIVYVNETLFERPVYKTLLDLVQKNVFFNDVCETEKAMNGLRKVQIQLMFDTWTNTKVFKLAYEFLHSKGEKHATSFEEFKTFLFNFWFGTYSRCSGPLGSSGFEHVFTGEWKKGTVGGHHSWVTYYAAQKKGAINYHGYYSYLPKATGTLTGTFQYKWGSMMKKTGGFLFGTSPGSNF</sequence>
<dbReference type="OrthoDB" id="430326at2759"/>
<proteinExistence type="inferred from homology"/>
<keyword evidence="4 11" id="KW-0540">Nuclease</keyword>
<keyword evidence="8 11" id="KW-0694">RNA-binding</keyword>
<evidence type="ECO:0000259" key="12">
    <source>
        <dbReference type="PROSITE" id="PS51959"/>
    </source>
</evidence>
<dbReference type="Pfam" id="PF09412">
    <property type="entry name" value="XendoU"/>
    <property type="match status" value="1"/>
</dbReference>
<dbReference type="PANTHER" id="PTHR12439">
    <property type="entry name" value="PLACENTAL PROTEIN 11-RELATED"/>
    <property type="match status" value="1"/>
</dbReference>
<evidence type="ECO:0000313" key="13">
    <source>
        <dbReference type="EMBL" id="KHJ84480.1"/>
    </source>
</evidence>
<evidence type="ECO:0000256" key="4">
    <source>
        <dbReference type="ARBA" id="ARBA00022722"/>
    </source>
</evidence>
<dbReference type="InterPro" id="IPR039787">
    <property type="entry name" value="ENDOU"/>
</dbReference>
<dbReference type="PANTHER" id="PTHR12439:SF42">
    <property type="entry name" value="ENDORIBONUCLEASE-RELATED"/>
    <property type="match status" value="1"/>
</dbReference>
<evidence type="ECO:0000256" key="11">
    <source>
        <dbReference type="RuleBase" id="RU367085"/>
    </source>
</evidence>
<protein>
    <submittedName>
        <fullName evidence="13">Endoribonuclease XendoU</fullName>
    </submittedName>
</protein>
<comment type="cofactor">
    <cofactor evidence="1 11">
        <name>Mn(2+)</name>
        <dbReference type="ChEBI" id="CHEBI:29035"/>
    </cofactor>
</comment>
<name>A0A0B1SMM9_OESDE</name>
<comment type="subunit">
    <text evidence="3 11">Monomer.</text>
</comment>
<keyword evidence="10" id="KW-0456">Lyase</keyword>
<dbReference type="PROSITE" id="PS51959">
    <property type="entry name" value="ENDOU"/>
    <property type="match status" value="1"/>
</dbReference>
<evidence type="ECO:0000256" key="6">
    <source>
        <dbReference type="ARBA" id="ARBA00022759"/>
    </source>
</evidence>
<reference evidence="13 14" key="1">
    <citation type="submission" date="2014-03" db="EMBL/GenBank/DDBJ databases">
        <title>Draft genome of the hookworm Oesophagostomum dentatum.</title>
        <authorList>
            <person name="Mitreva M."/>
        </authorList>
    </citation>
    <scope>NUCLEOTIDE SEQUENCE [LARGE SCALE GENOMIC DNA]</scope>
    <source>
        <strain evidence="13 14">OD-Hann</strain>
    </source>
</reference>
<evidence type="ECO:0000256" key="5">
    <source>
        <dbReference type="ARBA" id="ARBA00022723"/>
    </source>
</evidence>
<evidence type="ECO:0000256" key="9">
    <source>
        <dbReference type="ARBA" id="ARBA00023211"/>
    </source>
</evidence>
<keyword evidence="9 11" id="KW-0464">Manganese</keyword>
<dbReference type="AlphaFoldDB" id="A0A0B1SMM9"/>
<gene>
    <name evidence="13" type="ORF">OESDEN_15805</name>
</gene>
<accession>A0A0B1SMM9</accession>
<keyword evidence="14" id="KW-1185">Reference proteome</keyword>
<dbReference type="InterPro" id="IPR037227">
    <property type="entry name" value="EndoU-like"/>
</dbReference>
<dbReference type="InterPro" id="IPR018998">
    <property type="entry name" value="EndoU_C"/>
</dbReference>
<evidence type="ECO:0000256" key="1">
    <source>
        <dbReference type="ARBA" id="ARBA00001936"/>
    </source>
</evidence>
<dbReference type="GO" id="GO:0003723">
    <property type="term" value="F:RNA binding"/>
    <property type="evidence" value="ECO:0007669"/>
    <property type="project" value="UniProtKB-UniRule"/>
</dbReference>
<organism evidence="13 14">
    <name type="scientific">Oesophagostomum dentatum</name>
    <name type="common">Nodular worm</name>
    <dbReference type="NCBI Taxonomy" id="61180"/>
    <lineage>
        <taxon>Eukaryota</taxon>
        <taxon>Metazoa</taxon>
        <taxon>Ecdysozoa</taxon>
        <taxon>Nematoda</taxon>
        <taxon>Chromadorea</taxon>
        <taxon>Rhabditida</taxon>
        <taxon>Rhabditina</taxon>
        <taxon>Rhabditomorpha</taxon>
        <taxon>Strongyloidea</taxon>
        <taxon>Strongylidae</taxon>
        <taxon>Oesophagostomum</taxon>
    </lineage>
</organism>
<evidence type="ECO:0000313" key="14">
    <source>
        <dbReference type="Proteomes" id="UP000053660"/>
    </source>
</evidence>
<keyword evidence="5 11" id="KW-0479">Metal-binding</keyword>
<dbReference type="GO" id="GO:0004521">
    <property type="term" value="F:RNA endonuclease activity"/>
    <property type="evidence" value="ECO:0007669"/>
    <property type="project" value="UniProtKB-UniRule"/>
</dbReference>
<dbReference type="Proteomes" id="UP000053660">
    <property type="component" value="Unassembled WGS sequence"/>
</dbReference>
<dbReference type="SUPFAM" id="SSF142877">
    <property type="entry name" value="EndoU-like"/>
    <property type="match status" value="1"/>
</dbReference>
<feature type="domain" description="EndoU" evidence="12">
    <location>
        <begin position="1"/>
        <end position="211"/>
    </location>
</feature>
<dbReference type="EMBL" id="KN568295">
    <property type="protein sequence ID" value="KHJ84480.1"/>
    <property type="molecule type" value="Genomic_DNA"/>
</dbReference>
<comment type="similarity">
    <text evidence="2 11">Belongs to the ENDOU family.</text>
</comment>
<dbReference type="GO" id="GO:0046872">
    <property type="term" value="F:metal ion binding"/>
    <property type="evidence" value="ECO:0007669"/>
    <property type="project" value="UniProtKB-UniRule"/>
</dbReference>
<keyword evidence="7 11" id="KW-0378">Hydrolase</keyword>
<evidence type="ECO:0000256" key="10">
    <source>
        <dbReference type="ARBA" id="ARBA00023239"/>
    </source>
</evidence>
<evidence type="ECO:0000256" key="3">
    <source>
        <dbReference type="ARBA" id="ARBA00011245"/>
    </source>
</evidence>